<evidence type="ECO:0000313" key="1">
    <source>
        <dbReference type="EMBL" id="EOT43814.1"/>
    </source>
</evidence>
<proteinExistence type="predicted"/>
<reference evidence="1 2" key="1">
    <citation type="submission" date="2013-03" db="EMBL/GenBank/DDBJ databases">
        <title>The Genome Sequence of Enterococcus dispar ATCC_51266 (Illumina only assembly).</title>
        <authorList>
            <consortium name="The Broad Institute Genomics Platform"/>
            <consortium name="The Broad Institute Genome Sequencing Center for Infectious Disease"/>
            <person name="Earl A."/>
            <person name="Russ C."/>
            <person name="Gilmore M."/>
            <person name="Surin D."/>
            <person name="Walker B."/>
            <person name="Young S."/>
            <person name="Zeng Q."/>
            <person name="Gargeya S."/>
            <person name="Fitzgerald M."/>
            <person name="Haas B."/>
            <person name="Abouelleil A."/>
            <person name="Allen A.W."/>
            <person name="Alvarado L."/>
            <person name="Arachchi H.M."/>
            <person name="Berlin A.M."/>
            <person name="Chapman S.B."/>
            <person name="Gainer-Dewar J."/>
            <person name="Goldberg J."/>
            <person name="Griggs A."/>
            <person name="Gujja S."/>
            <person name="Hansen M."/>
            <person name="Howarth C."/>
            <person name="Imamovic A."/>
            <person name="Ireland A."/>
            <person name="Larimer J."/>
            <person name="McCowan C."/>
            <person name="Murphy C."/>
            <person name="Pearson M."/>
            <person name="Poon T.W."/>
            <person name="Priest M."/>
            <person name="Roberts A."/>
            <person name="Saif S."/>
            <person name="Shea T."/>
            <person name="Sisk P."/>
            <person name="Sykes S."/>
            <person name="Wortman J."/>
            <person name="Nusbaum C."/>
            <person name="Birren B."/>
        </authorList>
    </citation>
    <scope>NUCLEOTIDE SEQUENCE [LARGE SCALE GENOMIC DNA]</scope>
    <source>
        <strain evidence="1 2">ATCC 51266</strain>
    </source>
</reference>
<dbReference type="eggNOG" id="COG5283">
    <property type="taxonomic scope" value="Bacteria"/>
</dbReference>
<evidence type="ECO:0000313" key="2">
    <source>
        <dbReference type="Proteomes" id="UP000014127"/>
    </source>
</evidence>
<dbReference type="PATRIC" id="fig|1139219.3.peg.360"/>
<dbReference type="OrthoDB" id="2137849at2"/>
<dbReference type="HOGENOM" id="CLU_1227027_0_0_9"/>
<name>S1NXB4_9ENTE</name>
<organism evidence="1 2">
    <name type="scientific">Enterococcus dispar ATCC 51266</name>
    <dbReference type="NCBI Taxonomy" id="1139219"/>
    <lineage>
        <taxon>Bacteria</taxon>
        <taxon>Bacillati</taxon>
        <taxon>Bacillota</taxon>
        <taxon>Bacilli</taxon>
        <taxon>Lactobacillales</taxon>
        <taxon>Enterococcaceae</taxon>
        <taxon>Enterococcus</taxon>
    </lineage>
</organism>
<gene>
    <name evidence="1" type="ORF">OMK_00372</name>
</gene>
<accession>S1NXB4</accession>
<sequence>MSGGTPLGNMVIKLGLDDADFGRGVANSKKQVSYFAKEMQANMKIADMAGNSLGKLQSRFGSLTNIVQAQEKQVNALKTAYDKSFDENGKATEATKRYAAQLQAANGKLADYKQQLIQSAGALAEYKVKNEGLTGAIYKGSEKMISAGSKMASVGSKLTAGLTLPIAGAAVAVGKAAISWESAFAGVNILPSLIAI</sequence>
<dbReference type="Proteomes" id="UP000014127">
    <property type="component" value="Unassembled WGS sequence"/>
</dbReference>
<keyword evidence="2" id="KW-1185">Reference proteome</keyword>
<evidence type="ECO:0008006" key="3">
    <source>
        <dbReference type="Google" id="ProtNLM"/>
    </source>
</evidence>
<dbReference type="EMBL" id="AHYR01000002">
    <property type="protein sequence ID" value="EOT43814.1"/>
    <property type="molecule type" value="Genomic_DNA"/>
</dbReference>
<dbReference type="RefSeq" id="WP_016171596.1">
    <property type="nucleotide sequence ID" value="NZ_ASWK01000001.1"/>
</dbReference>
<comment type="caution">
    <text evidence="1">The sequence shown here is derived from an EMBL/GenBank/DDBJ whole genome shotgun (WGS) entry which is preliminary data.</text>
</comment>
<dbReference type="AlphaFoldDB" id="S1NXB4"/>
<protein>
    <recommendedName>
        <fullName evidence="3">Phage tail tape measure protein</fullName>
    </recommendedName>
</protein>
<dbReference type="STRING" id="44009.RV01_GL001254"/>